<name>A0A9I9EKT1_CUCME</name>
<dbReference type="AlphaFoldDB" id="A0A9I9EKT1"/>
<evidence type="ECO:0000313" key="1">
    <source>
        <dbReference type="EnsemblPlants" id="MELO3C035164.2.1"/>
    </source>
</evidence>
<protein>
    <submittedName>
        <fullName evidence="1">Uncharacterized protein</fullName>
    </submittedName>
</protein>
<sequence>MREKMNGSSGRPQTHDGYVLIGWLVIQTAVPVYETPRRSALQNRGLLPWQYQAFTGDRMKRMGLKCSFTRPILFFHLSPPWNHIFPNNFTFFRCRLPSPA</sequence>
<dbReference type="EnsemblPlants" id="MELO3C035164.2.1">
    <property type="protein sequence ID" value="MELO3C035164.2.1"/>
    <property type="gene ID" value="MELO3C035164.2"/>
</dbReference>
<proteinExistence type="predicted"/>
<organism evidence="1">
    <name type="scientific">Cucumis melo</name>
    <name type="common">Muskmelon</name>
    <dbReference type="NCBI Taxonomy" id="3656"/>
    <lineage>
        <taxon>Eukaryota</taxon>
        <taxon>Viridiplantae</taxon>
        <taxon>Streptophyta</taxon>
        <taxon>Embryophyta</taxon>
        <taxon>Tracheophyta</taxon>
        <taxon>Spermatophyta</taxon>
        <taxon>Magnoliopsida</taxon>
        <taxon>eudicotyledons</taxon>
        <taxon>Gunneridae</taxon>
        <taxon>Pentapetalae</taxon>
        <taxon>rosids</taxon>
        <taxon>fabids</taxon>
        <taxon>Cucurbitales</taxon>
        <taxon>Cucurbitaceae</taxon>
        <taxon>Benincaseae</taxon>
        <taxon>Cucumis</taxon>
    </lineage>
</organism>
<accession>A0A9I9EKT1</accession>
<dbReference type="Gramene" id="MELO3C035164.2.1">
    <property type="protein sequence ID" value="MELO3C035164.2.1"/>
    <property type="gene ID" value="MELO3C035164.2"/>
</dbReference>
<reference evidence="1" key="1">
    <citation type="submission" date="2023-03" db="UniProtKB">
        <authorList>
            <consortium name="EnsemblPlants"/>
        </authorList>
    </citation>
    <scope>IDENTIFICATION</scope>
</reference>